<accession>A0A7M5U9T3</accession>
<evidence type="ECO:0000313" key="2">
    <source>
        <dbReference type="EnsemblMetazoa" id="CLYHEMP008056.1"/>
    </source>
</evidence>
<feature type="region of interest" description="Disordered" evidence="1">
    <location>
        <begin position="168"/>
        <end position="209"/>
    </location>
</feature>
<evidence type="ECO:0000313" key="3">
    <source>
        <dbReference type="Proteomes" id="UP000594262"/>
    </source>
</evidence>
<feature type="compositionally biased region" description="Polar residues" evidence="1">
    <location>
        <begin position="113"/>
        <end position="131"/>
    </location>
</feature>
<proteinExistence type="predicted"/>
<evidence type="ECO:0000256" key="1">
    <source>
        <dbReference type="SAM" id="MobiDB-lite"/>
    </source>
</evidence>
<feature type="compositionally biased region" description="Basic residues" evidence="1">
    <location>
        <begin position="322"/>
        <end position="334"/>
    </location>
</feature>
<feature type="region of interest" description="Disordered" evidence="1">
    <location>
        <begin position="313"/>
        <end position="334"/>
    </location>
</feature>
<feature type="compositionally biased region" description="Polar residues" evidence="1">
    <location>
        <begin position="86"/>
        <end position="101"/>
    </location>
</feature>
<reference evidence="2" key="1">
    <citation type="submission" date="2021-01" db="UniProtKB">
        <authorList>
            <consortium name="EnsemblMetazoa"/>
        </authorList>
    </citation>
    <scope>IDENTIFICATION</scope>
</reference>
<dbReference type="EnsemblMetazoa" id="CLYHEMT008056.1">
    <property type="protein sequence ID" value="CLYHEMP008056.1"/>
    <property type="gene ID" value="CLYHEMG008056"/>
</dbReference>
<keyword evidence="3" id="KW-1185">Reference proteome</keyword>
<dbReference type="Proteomes" id="UP000594262">
    <property type="component" value="Unplaced"/>
</dbReference>
<name>A0A7M5U9T3_9CNID</name>
<feature type="compositionally biased region" description="Polar residues" evidence="1">
    <location>
        <begin position="181"/>
        <end position="198"/>
    </location>
</feature>
<organism evidence="2 3">
    <name type="scientific">Clytia hemisphaerica</name>
    <dbReference type="NCBI Taxonomy" id="252671"/>
    <lineage>
        <taxon>Eukaryota</taxon>
        <taxon>Metazoa</taxon>
        <taxon>Cnidaria</taxon>
        <taxon>Hydrozoa</taxon>
        <taxon>Hydroidolina</taxon>
        <taxon>Leptothecata</taxon>
        <taxon>Obeliida</taxon>
        <taxon>Clytiidae</taxon>
        <taxon>Clytia</taxon>
    </lineage>
</organism>
<dbReference type="AlphaFoldDB" id="A0A7M5U9T3"/>
<protein>
    <submittedName>
        <fullName evidence="2">Uncharacterized protein</fullName>
    </submittedName>
</protein>
<sequence>MVNTNTTEHCQHSQWNTAAPSNKNVCNDMIPPKSSSTPFDSNVDIEANSEKLDHNLEFVDCNNNNELEFKPDIHQPPPTTKETQRSTKCTQQPTNHLQSWVDTKVEVPIKSPPSESNIQNPTSRSMKTSDPANKLQHFDTPTAEHTRNKMIKTNTTNCGVLAPVIVERSSYNQPPRPDLISPSQGNKRQQEEPMTSASMHRHSPPTEVVDCNGERTVVVNTGPSTDDEEYVHTISRLLNGIPECQDKTQLKFEIYHNIQMVKHFIESKRHQGVNSGYQMYAHYPTSLMMANPQQEMYMGGGFSPHAIPAHDMQYGSTYRAPPAKRGRRPSKASN</sequence>
<feature type="region of interest" description="Disordered" evidence="1">
    <location>
        <begin position="68"/>
        <end position="145"/>
    </location>
</feature>